<evidence type="ECO:0000256" key="2">
    <source>
        <dbReference type="ARBA" id="ARBA00022475"/>
    </source>
</evidence>
<dbReference type="PANTHER" id="PTHR42643">
    <property type="entry name" value="IONOTROPIC RECEPTOR 20A-RELATED"/>
    <property type="match status" value="1"/>
</dbReference>
<dbReference type="GO" id="GO:0005886">
    <property type="term" value="C:plasma membrane"/>
    <property type="evidence" value="ECO:0007669"/>
    <property type="project" value="UniProtKB-SubCell"/>
</dbReference>
<name>A0AAV4FKY2_9GAST</name>
<keyword evidence="7" id="KW-0325">Glycoprotein</keyword>
<keyword evidence="9" id="KW-0732">Signal</keyword>
<dbReference type="SUPFAM" id="SSF53850">
    <property type="entry name" value="Periplasmic binding protein-like II"/>
    <property type="match status" value="1"/>
</dbReference>
<keyword evidence="11" id="KW-1185">Reference proteome</keyword>
<keyword evidence="2" id="KW-1003">Cell membrane</keyword>
<dbReference type="Proteomes" id="UP000762676">
    <property type="component" value="Unassembled WGS sequence"/>
</dbReference>
<accession>A0AAV4FKY2</accession>
<feature type="signal peptide" evidence="9">
    <location>
        <begin position="1"/>
        <end position="15"/>
    </location>
</feature>
<organism evidence="10 11">
    <name type="scientific">Elysia marginata</name>
    <dbReference type="NCBI Taxonomy" id="1093978"/>
    <lineage>
        <taxon>Eukaryota</taxon>
        <taxon>Metazoa</taxon>
        <taxon>Spiralia</taxon>
        <taxon>Lophotrochozoa</taxon>
        <taxon>Mollusca</taxon>
        <taxon>Gastropoda</taxon>
        <taxon>Heterobranchia</taxon>
        <taxon>Euthyneura</taxon>
        <taxon>Panpulmonata</taxon>
        <taxon>Sacoglossa</taxon>
        <taxon>Placobranchoidea</taxon>
        <taxon>Plakobranchidae</taxon>
        <taxon>Elysia</taxon>
    </lineage>
</organism>
<keyword evidence="4 8" id="KW-1133">Transmembrane helix</keyword>
<evidence type="ECO:0000313" key="10">
    <source>
        <dbReference type="EMBL" id="GFR73947.1"/>
    </source>
</evidence>
<evidence type="ECO:0000256" key="5">
    <source>
        <dbReference type="ARBA" id="ARBA00023136"/>
    </source>
</evidence>
<reference evidence="10 11" key="1">
    <citation type="journal article" date="2021" name="Elife">
        <title>Chloroplast acquisition without the gene transfer in kleptoplastic sea slugs, Plakobranchus ocellatus.</title>
        <authorList>
            <person name="Maeda T."/>
            <person name="Takahashi S."/>
            <person name="Yoshida T."/>
            <person name="Shimamura S."/>
            <person name="Takaki Y."/>
            <person name="Nagai Y."/>
            <person name="Toyoda A."/>
            <person name="Suzuki Y."/>
            <person name="Arimoto A."/>
            <person name="Ishii H."/>
            <person name="Satoh N."/>
            <person name="Nishiyama T."/>
            <person name="Hasebe M."/>
            <person name="Maruyama T."/>
            <person name="Minagawa J."/>
            <person name="Obokata J."/>
            <person name="Shigenobu S."/>
        </authorList>
    </citation>
    <scope>NUCLEOTIDE SEQUENCE [LARGE SCALE GENOMIC DNA]</scope>
</reference>
<evidence type="ECO:0000256" key="3">
    <source>
        <dbReference type="ARBA" id="ARBA00022692"/>
    </source>
</evidence>
<evidence type="ECO:0000256" key="7">
    <source>
        <dbReference type="ARBA" id="ARBA00023180"/>
    </source>
</evidence>
<keyword evidence="6 10" id="KW-0675">Receptor</keyword>
<evidence type="ECO:0000256" key="4">
    <source>
        <dbReference type="ARBA" id="ARBA00022989"/>
    </source>
</evidence>
<protein>
    <submittedName>
        <fullName evidence="10">Glutamate receptor</fullName>
    </submittedName>
</protein>
<feature type="transmembrane region" description="Helical" evidence="8">
    <location>
        <begin position="782"/>
        <end position="815"/>
    </location>
</feature>
<dbReference type="PANTHER" id="PTHR42643:SF24">
    <property type="entry name" value="IONOTROPIC RECEPTOR 60A"/>
    <property type="match status" value="1"/>
</dbReference>
<feature type="transmembrane region" description="Helical" evidence="8">
    <location>
        <begin position="576"/>
        <end position="601"/>
    </location>
</feature>
<feature type="transmembrane region" description="Helical" evidence="8">
    <location>
        <begin position="496"/>
        <end position="514"/>
    </location>
</feature>
<feature type="chain" id="PRO_5043338054" evidence="9">
    <location>
        <begin position="16"/>
        <end position="819"/>
    </location>
</feature>
<gene>
    <name evidence="10" type="ORF">ElyMa_002150300</name>
</gene>
<evidence type="ECO:0000256" key="8">
    <source>
        <dbReference type="SAM" id="Phobius"/>
    </source>
</evidence>
<evidence type="ECO:0000256" key="6">
    <source>
        <dbReference type="ARBA" id="ARBA00023170"/>
    </source>
</evidence>
<dbReference type="EMBL" id="BMAT01004468">
    <property type="protein sequence ID" value="GFR73947.1"/>
    <property type="molecule type" value="Genomic_DNA"/>
</dbReference>
<dbReference type="AlphaFoldDB" id="A0AAV4FKY2"/>
<keyword evidence="5 8" id="KW-0472">Membrane</keyword>
<evidence type="ECO:0000313" key="11">
    <source>
        <dbReference type="Proteomes" id="UP000762676"/>
    </source>
</evidence>
<proteinExistence type="predicted"/>
<sequence>MLAVCLHVLSTFAVASVIFGICASDSRSHIANGFFQTDNDSSLNKTTRSLYPTKMRIRHKKSSWVWSHKQSRCGAYRDLPLDSSCSDGALTVHDIVTSLGHCGWRHSAVIVSNLVVSKGDHTTASTEPFKRELVFPRRRHFVHKPVTEARRNLDKVPTSLIVQDVLKAFHDLLLPVQHFQLNSSSKEDLQRQLEEIIWTSYSSTGITNFVWISHKPWEIMQAARTLFRRHQRGRGALMPHRARFVLIGVETRDRLPTAKNTRRSFSIHSPAFPSWTSMLLKETEKQLNGSDFDNVLFLPHSYNTDNSEYHNVDRSLCFNTPETLMWRDKRKREFEPVTKFTICRHRKGEKLTDRCKTGRRRDCALLPNTQNGMNGRRLTFLTKEWRELLTVKGQGDSARFTGLVCEIANVLSVSMNFTYTFSISPTQSRNLSWPEIEKMISDGAADSLFMLYYLTASFAFSCSQPHPVYVINITGAYTSRPRAQFSLFISRMDPKLIILCFSSLTFVFLYYTCLRCIGERWMDVEKGEKFAGFQSECRVCSWKEFLVECWHTLFSLWGSFWGQGYVPPSCLFSGRILLFFWFFAVITVAATIRGYIAALLVEVDPSPPFKTFHELVNSKDYRWGTHKDSTVLPLMKADKDKTLHALYTGMVRFAKDDPEVLGPSMDSVLNKAVNDEKFVAIIDSFFLKDIIDSQDLRHVVRVIPDSIGMSGLAPVFPRGSELTDLMSEHIIAHLDTGIFNLLADNARRKSMVANVNGSSQVARNVQGAENSEEKTDRGQVVLYWLLLGAGMALGAALILFLEILSPSFVSMITWFRRKR</sequence>
<comment type="subcellular location">
    <subcellularLocation>
        <location evidence="1">Cell membrane</location>
        <topology evidence="1">Multi-pass membrane protein</topology>
    </subcellularLocation>
</comment>
<comment type="caution">
    <text evidence="10">The sequence shown here is derived from an EMBL/GenBank/DDBJ whole genome shotgun (WGS) entry which is preliminary data.</text>
</comment>
<evidence type="ECO:0000256" key="1">
    <source>
        <dbReference type="ARBA" id="ARBA00004651"/>
    </source>
</evidence>
<dbReference type="InterPro" id="IPR052192">
    <property type="entry name" value="Insect_Ionotropic_Sensory_Rcpt"/>
</dbReference>
<evidence type="ECO:0000256" key="9">
    <source>
        <dbReference type="SAM" id="SignalP"/>
    </source>
</evidence>
<keyword evidence="3 8" id="KW-0812">Transmembrane</keyword>
<dbReference type="Gene3D" id="3.40.190.10">
    <property type="entry name" value="Periplasmic binding protein-like II"/>
    <property type="match status" value="2"/>
</dbReference>